<comment type="caution">
    <text evidence="2">The sequence shown here is derived from an EMBL/GenBank/DDBJ whole genome shotgun (WGS) entry which is preliminary data.</text>
</comment>
<dbReference type="EMBL" id="VDEP01000241">
    <property type="protein sequence ID" value="KAA1120853.1"/>
    <property type="molecule type" value="Genomic_DNA"/>
</dbReference>
<proteinExistence type="predicted"/>
<feature type="region of interest" description="Disordered" evidence="1">
    <location>
        <begin position="65"/>
        <end position="130"/>
    </location>
</feature>
<gene>
    <name evidence="2" type="ORF">PGTUg99_026431</name>
</gene>
<evidence type="ECO:0000313" key="3">
    <source>
        <dbReference type="Proteomes" id="UP000325313"/>
    </source>
</evidence>
<evidence type="ECO:0000313" key="2">
    <source>
        <dbReference type="EMBL" id="KAA1120853.1"/>
    </source>
</evidence>
<dbReference type="Proteomes" id="UP000325313">
    <property type="component" value="Unassembled WGS sequence"/>
</dbReference>
<name>A0A5B0R6I1_PUCGR</name>
<feature type="compositionally biased region" description="Polar residues" evidence="1">
    <location>
        <begin position="113"/>
        <end position="130"/>
    </location>
</feature>
<dbReference type="AlphaFoldDB" id="A0A5B0R6I1"/>
<evidence type="ECO:0000256" key="1">
    <source>
        <dbReference type="SAM" id="MobiDB-lite"/>
    </source>
</evidence>
<organism evidence="2 3">
    <name type="scientific">Puccinia graminis f. sp. tritici</name>
    <dbReference type="NCBI Taxonomy" id="56615"/>
    <lineage>
        <taxon>Eukaryota</taxon>
        <taxon>Fungi</taxon>
        <taxon>Dikarya</taxon>
        <taxon>Basidiomycota</taxon>
        <taxon>Pucciniomycotina</taxon>
        <taxon>Pucciniomycetes</taxon>
        <taxon>Pucciniales</taxon>
        <taxon>Pucciniaceae</taxon>
        <taxon>Puccinia</taxon>
    </lineage>
</organism>
<reference evidence="2 3" key="1">
    <citation type="submission" date="2019-05" db="EMBL/GenBank/DDBJ databases">
        <title>Emergence of the Ug99 lineage of the wheat stem rust pathogen through somatic hybridization.</title>
        <authorList>
            <person name="Li F."/>
            <person name="Upadhyaya N.M."/>
            <person name="Sperschneider J."/>
            <person name="Matny O."/>
            <person name="Nguyen-Phuc H."/>
            <person name="Mago R."/>
            <person name="Raley C."/>
            <person name="Miller M.E."/>
            <person name="Silverstein K.A.T."/>
            <person name="Henningsen E."/>
            <person name="Hirsch C.D."/>
            <person name="Visser B."/>
            <person name="Pretorius Z.A."/>
            <person name="Steffenson B.J."/>
            <person name="Schwessinger B."/>
            <person name="Dodds P.N."/>
            <person name="Figueroa M."/>
        </authorList>
    </citation>
    <scope>NUCLEOTIDE SEQUENCE [LARGE SCALE GENOMIC DNA]</scope>
    <source>
        <strain evidence="2 3">Ug99</strain>
    </source>
</reference>
<sequence>MGGLVKLGERDALVESCFEGSQDMLNCTGIPPLKGVQPTPATLGNRLTGFFPAFLHQTLFNLHQQPSDLLPPASDYSHRHSPIKRCSTLGPGGTHSIDLQDSSRHSSIRSGSTQHQQPSDPEGPTQSTYRILTPATCQLQPIPPHAQKQ</sequence>
<accession>A0A5B0R6I1</accession>
<protein>
    <submittedName>
        <fullName evidence="2">Uncharacterized protein</fullName>
    </submittedName>
</protein>